<sequence>MNVSLDVNTVQGRTALASYDVVVLGAGPYGLSATAHMRARGLNVAVFGKPIGFWREHMPKGMQLRSYWWATNLSDPEGRYQLKDYFLLKGKREPEILPIQDFVDYSLWFQQNVVPDVDETLIQRISKVGSLFKVQLEDGRVLFARAVVMAPGLQYFVYYPKEYQGLPASLVSHSADHHDMAEFKGKRVIVVGRGQGALETAALLNENGATVQLLARRSVHWISGTGHGSLPPVLRQLRAPDSALGGGWLNVFLEKLPYSLQRFPRDIVDYIVDTKHGPKGAPWLKPRILGKVEMLEHQYVDAVEPLGETVRVQLASGRQLEADHILLGTGYKTNLKRLTMLAPELLQEIHTYQGAPVLNPWFESGVTGLYFIGFSSVRSFGPLYRFVLGADAAARRLAVAVPRYVRAL</sequence>
<evidence type="ECO:0000313" key="2">
    <source>
        <dbReference type="EMBL" id="PZW36145.1"/>
    </source>
</evidence>
<keyword evidence="3" id="KW-1185">Reference proteome</keyword>
<dbReference type="Pfam" id="PF13738">
    <property type="entry name" value="Pyr_redox_3"/>
    <property type="match status" value="1"/>
</dbReference>
<evidence type="ECO:0000256" key="1">
    <source>
        <dbReference type="ARBA" id="ARBA00023002"/>
    </source>
</evidence>
<dbReference type="Gene3D" id="3.50.50.60">
    <property type="entry name" value="FAD/NAD(P)-binding domain"/>
    <property type="match status" value="1"/>
</dbReference>
<dbReference type="EMBL" id="QKUF01000001">
    <property type="protein sequence ID" value="PZW36145.1"/>
    <property type="molecule type" value="Genomic_DNA"/>
</dbReference>
<dbReference type="Proteomes" id="UP000248806">
    <property type="component" value="Unassembled WGS sequence"/>
</dbReference>
<dbReference type="InterPro" id="IPR036188">
    <property type="entry name" value="FAD/NAD-bd_sf"/>
</dbReference>
<dbReference type="InterPro" id="IPR050982">
    <property type="entry name" value="Auxin_biosynth/cation_transpt"/>
</dbReference>
<proteinExistence type="predicted"/>
<dbReference type="PRINTS" id="PR00469">
    <property type="entry name" value="PNDRDTASEII"/>
</dbReference>
<name>A0A326UDY7_THEHA</name>
<dbReference type="GO" id="GO:0050660">
    <property type="term" value="F:flavin adenine dinucleotide binding"/>
    <property type="evidence" value="ECO:0007669"/>
    <property type="project" value="TreeGrafter"/>
</dbReference>
<accession>A0A326UDY7</accession>
<dbReference type="PRINTS" id="PR00368">
    <property type="entry name" value="FADPNR"/>
</dbReference>
<organism evidence="2 3">
    <name type="scientific">Thermosporothrix hazakensis</name>
    <dbReference type="NCBI Taxonomy" id="644383"/>
    <lineage>
        <taxon>Bacteria</taxon>
        <taxon>Bacillati</taxon>
        <taxon>Chloroflexota</taxon>
        <taxon>Ktedonobacteria</taxon>
        <taxon>Ktedonobacterales</taxon>
        <taxon>Thermosporotrichaceae</taxon>
        <taxon>Thermosporothrix</taxon>
    </lineage>
</organism>
<dbReference type="PANTHER" id="PTHR43539">
    <property type="entry name" value="FLAVIN-BINDING MONOOXYGENASE-LIKE PROTEIN (AFU_ORTHOLOGUE AFUA_4G09220)"/>
    <property type="match status" value="1"/>
</dbReference>
<comment type="caution">
    <text evidence="2">The sequence shown here is derived from an EMBL/GenBank/DDBJ whole genome shotgun (WGS) entry which is preliminary data.</text>
</comment>
<keyword evidence="1" id="KW-0560">Oxidoreductase</keyword>
<dbReference type="PANTHER" id="PTHR43539:SF91">
    <property type="entry name" value="FAD-DEPENDENT URATE HYDROXYLASE"/>
    <property type="match status" value="1"/>
</dbReference>
<dbReference type="SUPFAM" id="SSF51905">
    <property type="entry name" value="FAD/NAD(P)-binding domain"/>
    <property type="match status" value="1"/>
</dbReference>
<gene>
    <name evidence="2" type="ORF">EI42_00315</name>
</gene>
<dbReference type="RefSeq" id="WP_170142278.1">
    <property type="nucleotide sequence ID" value="NZ_BIFX01000001.1"/>
</dbReference>
<evidence type="ECO:0000313" key="3">
    <source>
        <dbReference type="Proteomes" id="UP000248806"/>
    </source>
</evidence>
<protein>
    <submittedName>
        <fullName evidence="2">Cation diffusion facilitator CzcD-associated flavoprotein CzcO</fullName>
    </submittedName>
</protein>
<dbReference type="AlphaFoldDB" id="A0A326UDY7"/>
<reference evidence="2 3" key="1">
    <citation type="submission" date="2018-06" db="EMBL/GenBank/DDBJ databases">
        <title>Genomic Encyclopedia of Archaeal and Bacterial Type Strains, Phase II (KMG-II): from individual species to whole genera.</title>
        <authorList>
            <person name="Goeker M."/>
        </authorList>
    </citation>
    <scope>NUCLEOTIDE SEQUENCE [LARGE SCALE GENOMIC DNA]</scope>
    <source>
        <strain evidence="2 3">ATCC BAA-1881</strain>
    </source>
</reference>
<dbReference type="GO" id="GO:0004497">
    <property type="term" value="F:monooxygenase activity"/>
    <property type="evidence" value="ECO:0007669"/>
    <property type="project" value="TreeGrafter"/>
</dbReference>